<keyword evidence="1" id="KW-0472">Membrane</keyword>
<protein>
    <recommendedName>
        <fullName evidence="3">Transmembrane protein</fullName>
    </recommendedName>
</protein>
<feature type="transmembrane region" description="Helical" evidence="1">
    <location>
        <begin position="105"/>
        <end position="123"/>
    </location>
</feature>
<name>A0A2K9V8Z7_9VIRU</name>
<reference evidence="2" key="1">
    <citation type="submission" date="2018-01" db="EMBL/GenBank/DDBJ databases">
        <title>Draft genome sequence of Bandra megavirus.</title>
        <authorList>
            <person name="Chatterjee A."/>
            <person name="Yadav R."/>
            <person name="Kondabagil K."/>
        </authorList>
    </citation>
    <scope>NUCLEOTIDE SEQUENCE</scope>
    <source>
        <strain evidence="2">KK-1</strain>
    </source>
</reference>
<organism evidence="2">
    <name type="scientific">Bandra megavirus</name>
    <dbReference type="NCBI Taxonomy" id="2071566"/>
    <lineage>
        <taxon>Viruses</taxon>
        <taxon>Varidnaviria</taxon>
        <taxon>Bamfordvirae</taxon>
        <taxon>Nucleocytoviricota</taxon>
        <taxon>Megaviricetes</taxon>
        <taxon>Imitervirales</taxon>
        <taxon>Mimiviridae</taxon>
        <taxon>Megamimivirinae</taxon>
        <taxon>Megavirus</taxon>
    </lineage>
</organism>
<feature type="transmembrane region" description="Helical" evidence="1">
    <location>
        <begin position="46"/>
        <end position="63"/>
    </location>
</feature>
<evidence type="ECO:0000256" key="1">
    <source>
        <dbReference type="SAM" id="Phobius"/>
    </source>
</evidence>
<accession>A0A2K9V8Z7</accession>
<keyword evidence="1" id="KW-1133">Transmembrane helix</keyword>
<feature type="transmembrane region" description="Helical" evidence="1">
    <location>
        <begin position="17"/>
        <end position="39"/>
    </location>
</feature>
<evidence type="ECO:0000313" key="2">
    <source>
        <dbReference type="EMBL" id="AUV58679.1"/>
    </source>
</evidence>
<evidence type="ECO:0008006" key="3">
    <source>
        <dbReference type="Google" id="ProtNLM"/>
    </source>
</evidence>
<proteinExistence type="predicted"/>
<keyword evidence="1" id="KW-0812">Transmembrane</keyword>
<dbReference type="EMBL" id="MG779363">
    <property type="protein sequence ID" value="AUV58679.1"/>
    <property type="molecule type" value="Genomic_DNA"/>
</dbReference>
<sequence length="125" mass="14101">MAPNITSSITPNVTSNIAVTLIKTIHILIIIGVISSIFISNCMIKQLALTLLIFLLLQYLLGFEKCGLTQLEYALLGQKYQQGFIYRVVNPIICVPEGYFNNGFMVVHIVLIIILLYQIYSCFRN</sequence>